<dbReference type="Pfam" id="PF00190">
    <property type="entry name" value="Cupin_1"/>
    <property type="match status" value="1"/>
</dbReference>
<organism evidence="2 3">
    <name type="scientific">Nitrosococcus wardiae</name>
    <dbReference type="NCBI Taxonomy" id="1814290"/>
    <lineage>
        <taxon>Bacteria</taxon>
        <taxon>Pseudomonadati</taxon>
        <taxon>Pseudomonadota</taxon>
        <taxon>Gammaproteobacteria</taxon>
        <taxon>Chromatiales</taxon>
        <taxon>Chromatiaceae</taxon>
        <taxon>Nitrosococcus</taxon>
    </lineage>
</organism>
<dbReference type="EMBL" id="CP038033">
    <property type="protein sequence ID" value="QBQ54977.1"/>
    <property type="molecule type" value="Genomic_DNA"/>
</dbReference>
<dbReference type="KEGG" id="nwr:E3U44_10970"/>
<accession>A0A4P7C036</accession>
<sequence>MESFWLNSLALEMSSEHKVVHLHPGSVFYLPSGFWHATHATAQESILLNTVFPQIARADVFLRLGSVLNSRPVILGKAY</sequence>
<dbReference type="OrthoDB" id="479699at2"/>
<evidence type="ECO:0000259" key="1">
    <source>
        <dbReference type="Pfam" id="PF00190"/>
    </source>
</evidence>
<proteinExistence type="predicted"/>
<evidence type="ECO:0000313" key="3">
    <source>
        <dbReference type="Proteomes" id="UP000294325"/>
    </source>
</evidence>
<feature type="domain" description="Cupin type-1" evidence="1">
    <location>
        <begin position="14"/>
        <end position="60"/>
    </location>
</feature>
<keyword evidence="3" id="KW-1185">Reference proteome</keyword>
<dbReference type="SUPFAM" id="SSF51197">
    <property type="entry name" value="Clavaminate synthase-like"/>
    <property type="match status" value="1"/>
</dbReference>
<dbReference type="Proteomes" id="UP000294325">
    <property type="component" value="Chromosome"/>
</dbReference>
<dbReference type="AlphaFoldDB" id="A0A4P7C036"/>
<name>A0A4P7C036_9GAMM</name>
<dbReference type="InterPro" id="IPR006045">
    <property type="entry name" value="Cupin_1"/>
</dbReference>
<dbReference type="Gene3D" id="2.60.120.650">
    <property type="entry name" value="Cupin"/>
    <property type="match status" value="1"/>
</dbReference>
<reference evidence="2 3" key="1">
    <citation type="submission" date="2019-03" db="EMBL/GenBank/DDBJ databases">
        <title>The genome sequence of Nitrosococcus wardiae strain D1FHST reveals the archetypal metabolic capacity of ammonia-oxidizing Gammaproteobacteria.</title>
        <authorList>
            <person name="Wang L."/>
            <person name="Lim C.K."/>
            <person name="Hanson T.E."/>
            <person name="Dang H."/>
            <person name="Klotz M.G."/>
        </authorList>
    </citation>
    <scope>NUCLEOTIDE SEQUENCE [LARGE SCALE GENOMIC DNA]</scope>
    <source>
        <strain evidence="2 3">D1FHS</strain>
    </source>
</reference>
<evidence type="ECO:0000313" key="2">
    <source>
        <dbReference type="EMBL" id="QBQ54977.1"/>
    </source>
</evidence>
<protein>
    <recommendedName>
        <fullName evidence="1">Cupin type-1 domain-containing protein</fullName>
    </recommendedName>
</protein>
<gene>
    <name evidence="2" type="ORF">E3U44_10970</name>
</gene>